<dbReference type="SMART" id="SM00700">
    <property type="entry name" value="JHBP"/>
    <property type="match status" value="1"/>
</dbReference>
<organism evidence="1 2">
    <name type="scientific">Chironomus riparius</name>
    <dbReference type="NCBI Taxonomy" id="315576"/>
    <lineage>
        <taxon>Eukaryota</taxon>
        <taxon>Metazoa</taxon>
        <taxon>Ecdysozoa</taxon>
        <taxon>Arthropoda</taxon>
        <taxon>Hexapoda</taxon>
        <taxon>Insecta</taxon>
        <taxon>Pterygota</taxon>
        <taxon>Neoptera</taxon>
        <taxon>Endopterygota</taxon>
        <taxon>Diptera</taxon>
        <taxon>Nematocera</taxon>
        <taxon>Chironomoidea</taxon>
        <taxon>Chironomidae</taxon>
        <taxon>Chironominae</taxon>
        <taxon>Chironomus</taxon>
    </lineage>
</organism>
<dbReference type="Proteomes" id="UP001153620">
    <property type="component" value="Chromosome 3"/>
</dbReference>
<dbReference type="InterPro" id="IPR010562">
    <property type="entry name" value="Haemolymph_juvenile_hormone-bd"/>
</dbReference>
<gene>
    <name evidence="1" type="ORF">CHIRRI_LOCUS9785</name>
</gene>
<protein>
    <submittedName>
        <fullName evidence="1">Uncharacterized protein</fullName>
    </submittedName>
</protein>
<dbReference type="PANTHER" id="PTHR11008">
    <property type="entry name" value="PROTEIN TAKEOUT-LIKE PROTEIN"/>
    <property type="match status" value="1"/>
</dbReference>
<dbReference type="AlphaFoldDB" id="A0A9N9RXP1"/>
<reference evidence="1" key="2">
    <citation type="submission" date="2022-10" db="EMBL/GenBank/DDBJ databases">
        <authorList>
            <consortium name="ENA_rothamsted_submissions"/>
            <consortium name="culmorum"/>
            <person name="King R."/>
        </authorList>
    </citation>
    <scope>NUCLEOTIDE SEQUENCE</scope>
</reference>
<dbReference type="Gene3D" id="3.15.10.30">
    <property type="entry name" value="Haemolymph juvenile hormone binding protein"/>
    <property type="match status" value="1"/>
</dbReference>
<dbReference type="OrthoDB" id="8196554at2759"/>
<keyword evidence="2" id="KW-1185">Reference proteome</keyword>
<name>A0A9N9RXP1_9DIPT</name>
<sequence length="230" mass="26152">MFKIFYFVVFIVAYCKIILAIRITEMDLALLDPFIVDKVKLNHEYGVVKVNGTVYNIKLQGLATTTIQKLSGFDKNLLEIHYKNTKYTFTGFFKAKSEIFGFQLNTAGSFLLNTYDVAAKLIIKLERYTRNGKTYFRTNGFDVSSTIKSGDLDLTGVNRALMWLINANFNIIIQSSIKSYIGDVWAVYYEKAINAMLTKVPIRELFQCETVDEGSLSKSNVKIDSCSLEN</sequence>
<dbReference type="Pfam" id="PF06585">
    <property type="entry name" value="JHBP"/>
    <property type="match status" value="1"/>
</dbReference>
<accession>A0A9N9RXP1</accession>
<evidence type="ECO:0000313" key="2">
    <source>
        <dbReference type="Proteomes" id="UP001153620"/>
    </source>
</evidence>
<evidence type="ECO:0000313" key="1">
    <source>
        <dbReference type="EMBL" id="CAG9806932.1"/>
    </source>
</evidence>
<dbReference type="InterPro" id="IPR038606">
    <property type="entry name" value="To_sf"/>
</dbReference>
<reference evidence="1" key="1">
    <citation type="submission" date="2022-01" db="EMBL/GenBank/DDBJ databases">
        <authorList>
            <person name="King R."/>
        </authorList>
    </citation>
    <scope>NUCLEOTIDE SEQUENCE</scope>
</reference>
<dbReference type="GO" id="GO:0005615">
    <property type="term" value="C:extracellular space"/>
    <property type="evidence" value="ECO:0007669"/>
    <property type="project" value="TreeGrafter"/>
</dbReference>
<dbReference type="PANTHER" id="PTHR11008:SF18">
    <property type="entry name" value="BCDNA.GH05536-RELATED"/>
    <property type="match status" value="1"/>
</dbReference>
<dbReference type="EMBL" id="OU895879">
    <property type="protein sequence ID" value="CAG9806932.1"/>
    <property type="molecule type" value="Genomic_DNA"/>
</dbReference>
<proteinExistence type="predicted"/>